<feature type="repeat" description="TPR" evidence="8">
    <location>
        <begin position="116"/>
        <end position="149"/>
    </location>
</feature>
<comment type="subcellular location">
    <subcellularLocation>
        <location evidence="2">Cytoplasm</location>
    </subcellularLocation>
    <subcellularLocation>
        <location evidence="1">Peroxisome</location>
    </subcellularLocation>
</comment>
<evidence type="ECO:0000256" key="6">
    <source>
        <dbReference type="ARBA" id="ARBA00022803"/>
    </source>
</evidence>
<keyword evidence="7" id="KW-0576">Peroxisome</keyword>
<gene>
    <name evidence="10" type="primary">PEX5_4</name>
    <name evidence="10" type="ORF">FOZ63_027191</name>
</gene>
<evidence type="ECO:0000256" key="3">
    <source>
        <dbReference type="ARBA" id="ARBA00005348"/>
    </source>
</evidence>
<dbReference type="OMA" id="RYEESIC"/>
<accession>A0A7J6PVF5</accession>
<reference evidence="10 11" key="1">
    <citation type="submission" date="2020-04" db="EMBL/GenBank/DDBJ databases">
        <title>Perkinsus olseni comparative genomics.</title>
        <authorList>
            <person name="Bogema D.R."/>
        </authorList>
    </citation>
    <scope>NUCLEOTIDE SEQUENCE [LARGE SCALE GENOMIC DNA]</scope>
    <source>
        <strain evidence="10 11">ATCC PRA-207</strain>
    </source>
</reference>
<dbReference type="InterPro" id="IPR024111">
    <property type="entry name" value="PEX5/PEX5L"/>
</dbReference>
<feature type="repeat" description="TPR" evidence="8">
    <location>
        <begin position="48"/>
        <end position="81"/>
    </location>
</feature>
<keyword evidence="11" id="KW-1185">Reference proteome</keyword>
<dbReference type="SMART" id="SM00028">
    <property type="entry name" value="TPR"/>
    <property type="match status" value="3"/>
</dbReference>
<comment type="caution">
    <text evidence="10">The sequence shown here is derived from an EMBL/GenBank/DDBJ whole genome shotgun (WGS) entry which is preliminary data.</text>
</comment>
<organism evidence="10 11">
    <name type="scientific">Perkinsus olseni</name>
    <name type="common">Perkinsus atlanticus</name>
    <dbReference type="NCBI Taxonomy" id="32597"/>
    <lineage>
        <taxon>Eukaryota</taxon>
        <taxon>Sar</taxon>
        <taxon>Alveolata</taxon>
        <taxon>Perkinsozoa</taxon>
        <taxon>Perkinsea</taxon>
        <taxon>Perkinsida</taxon>
        <taxon>Perkinsidae</taxon>
        <taxon>Perkinsus</taxon>
    </lineage>
</organism>
<comment type="similarity">
    <text evidence="3">Belongs to the peroxisomal targeting signal receptor family.</text>
</comment>
<keyword evidence="6 8" id="KW-0802">TPR repeat</keyword>
<keyword evidence="4" id="KW-0963">Cytoplasm</keyword>
<evidence type="ECO:0000256" key="2">
    <source>
        <dbReference type="ARBA" id="ARBA00004496"/>
    </source>
</evidence>
<evidence type="ECO:0000313" key="10">
    <source>
        <dbReference type="EMBL" id="KAF4700154.1"/>
    </source>
</evidence>
<dbReference type="GO" id="GO:0005778">
    <property type="term" value="C:peroxisomal membrane"/>
    <property type="evidence" value="ECO:0007669"/>
    <property type="project" value="TreeGrafter"/>
</dbReference>
<dbReference type="PANTHER" id="PTHR10130:SF0">
    <property type="entry name" value="GH08708P"/>
    <property type="match status" value="1"/>
</dbReference>
<evidence type="ECO:0000313" key="11">
    <source>
        <dbReference type="Proteomes" id="UP000553632"/>
    </source>
</evidence>
<proteinExistence type="inferred from homology"/>
<evidence type="ECO:0000256" key="8">
    <source>
        <dbReference type="PROSITE-ProRule" id="PRU00339"/>
    </source>
</evidence>
<evidence type="ECO:0000256" key="5">
    <source>
        <dbReference type="ARBA" id="ARBA00022737"/>
    </source>
</evidence>
<sequence>EWLQNHEAYHGLVEANTANPQMLLDYDFLKKDVVSLLEKAADSRPQDADVFVALGVAYNIDRSYFRAAESFITAATLRPEDPTLWNKLGATLANSGLSEASLVAYNQALRLKPNYARAWSNLAIAHCNLNQHQDGIRFYLAALKLSPKAEHLWTLLFNAVAAWAPERDELGDMVDRRDMDGLSAAVGGGVPDVENLPSPERSLPQSVGEVVASLRAQMRRPRNEG</sequence>
<feature type="non-terminal residue" evidence="10">
    <location>
        <position position="225"/>
    </location>
</feature>
<dbReference type="InterPro" id="IPR011990">
    <property type="entry name" value="TPR-like_helical_dom_sf"/>
</dbReference>
<evidence type="ECO:0000256" key="1">
    <source>
        <dbReference type="ARBA" id="ARBA00004275"/>
    </source>
</evidence>
<protein>
    <submittedName>
        <fullName evidence="10">Peroxisomal membrane signal receptor PTS1</fullName>
    </submittedName>
</protein>
<evidence type="ECO:0000256" key="4">
    <source>
        <dbReference type="ARBA" id="ARBA00022490"/>
    </source>
</evidence>
<keyword evidence="5" id="KW-0677">Repeat</keyword>
<dbReference type="Gene3D" id="1.25.40.10">
    <property type="entry name" value="Tetratricopeptide repeat domain"/>
    <property type="match status" value="1"/>
</dbReference>
<dbReference type="GO" id="GO:0005829">
    <property type="term" value="C:cytosol"/>
    <property type="evidence" value="ECO:0007669"/>
    <property type="project" value="TreeGrafter"/>
</dbReference>
<evidence type="ECO:0000256" key="9">
    <source>
        <dbReference type="SAM" id="MobiDB-lite"/>
    </source>
</evidence>
<dbReference type="PANTHER" id="PTHR10130">
    <property type="entry name" value="PEROXISOMAL TARGETING SIGNAL 1 RECEPTOR PEX5"/>
    <property type="match status" value="1"/>
</dbReference>
<dbReference type="Proteomes" id="UP000553632">
    <property type="component" value="Unassembled WGS sequence"/>
</dbReference>
<dbReference type="Pfam" id="PF13414">
    <property type="entry name" value="TPR_11"/>
    <property type="match status" value="1"/>
</dbReference>
<feature type="repeat" description="TPR" evidence="8">
    <location>
        <begin position="82"/>
        <end position="115"/>
    </location>
</feature>
<dbReference type="InterPro" id="IPR019734">
    <property type="entry name" value="TPR_rpt"/>
</dbReference>
<dbReference type="GO" id="GO:0016560">
    <property type="term" value="P:protein import into peroxisome matrix, docking"/>
    <property type="evidence" value="ECO:0007669"/>
    <property type="project" value="TreeGrafter"/>
</dbReference>
<dbReference type="EMBL" id="JABANO010037450">
    <property type="protein sequence ID" value="KAF4700154.1"/>
    <property type="molecule type" value="Genomic_DNA"/>
</dbReference>
<keyword evidence="10" id="KW-0675">Receptor</keyword>
<dbReference type="PROSITE" id="PS50005">
    <property type="entry name" value="TPR"/>
    <property type="match status" value="3"/>
</dbReference>
<evidence type="ECO:0000256" key="7">
    <source>
        <dbReference type="ARBA" id="ARBA00023140"/>
    </source>
</evidence>
<feature type="region of interest" description="Disordered" evidence="9">
    <location>
        <begin position="188"/>
        <end position="207"/>
    </location>
</feature>
<dbReference type="SUPFAM" id="SSF48452">
    <property type="entry name" value="TPR-like"/>
    <property type="match status" value="1"/>
</dbReference>
<dbReference type="GO" id="GO:0005052">
    <property type="term" value="F:peroxisome matrix targeting signal-1 binding"/>
    <property type="evidence" value="ECO:0007669"/>
    <property type="project" value="TreeGrafter"/>
</dbReference>
<name>A0A7J6PVF5_PEROL</name>
<dbReference type="AlphaFoldDB" id="A0A7J6PVF5"/>